<dbReference type="PANTHER" id="PTHR43766">
    <property type="entry name" value="TRYPTOPHAN--TRNA LIGASE, MITOCHONDRIAL"/>
    <property type="match status" value="1"/>
</dbReference>
<dbReference type="EMBL" id="LBWP01000002">
    <property type="protein sequence ID" value="KKR11863.1"/>
    <property type="molecule type" value="Genomic_DNA"/>
</dbReference>
<keyword evidence="6 9" id="KW-0648">Protein biosynthesis</keyword>
<keyword evidence="5 9" id="KW-0067">ATP-binding</keyword>
<evidence type="ECO:0000256" key="3">
    <source>
        <dbReference type="ARBA" id="ARBA00022598"/>
    </source>
</evidence>
<dbReference type="STRING" id="1618550.UT39_C0002G0044"/>
<evidence type="ECO:0000256" key="1">
    <source>
        <dbReference type="ARBA" id="ARBA00005594"/>
    </source>
</evidence>
<sequence>MKKRILSGIRATGRLHLGNYLGMIKGMLTLQDDPEYEVFFMVADLHALTTPFDPKTLGPNSRDVVLDYLGAGLDPEKASVFIQSHVREHVELSYLFSTEVTIARLGHLPTYKDKLKQFPENNTLALLYYPVLMAADILLYKTELLPVGDDQLPHLEISREIARKFNEKYGMDFPEPGQIKTEGHYVPSLTGEGKMSKSVEGSYINLTDDLTTIKEKLAIVPTDSGKGKIETQNSNVKSQNDNSKLKIYKSGGIESKGISALMALVDLFEGEEKRKEYEEKYLGEGVRYGNLKNELAEEIYKELEPIQARRKKYEDDPDLVEKILKDGAEKARKIAKETARRFGRKTASFCY</sequence>
<dbReference type="AlphaFoldDB" id="A0A0G0N8T7"/>
<dbReference type="InterPro" id="IPR014729">
    <property type="entry name" value="Rossmann-like_a/b/a_fold"/>
</dbReference>
<dbReference type="GO" id="GO:0005829">
    <property type="term" value="C:cytosol"/>
    <property type="evidence" value="ECO:0007669"/>
    <property type="project" value="TreeGrafter"/>
</dbReference>
<dbReference type="InterPro" id="IPR002306">
    <property type="entry name" value="Trp-tRNA-ligase"/>
</dbReference>
<dbReference type="EC" id="6.1.1.2" evidence="2 8"/>
<reference evidence="10 11" key="1">
    <citation type="journal article" date="2015" name="Nature">
        <title>rRNA introns, odd ribosomes, and small enigmatic genomes across a large radiation of phyla.</title>
        <authorList>
            <person name="Brown C.T."/>
            <person name="Hug L.A."/>
            <person name="Thomas B.C."/>
            <person name="Sharon I."/>
            <person name="Castelle C.J."/>
            <person name="Singh A."/>
            <person name="Wilkins M.J."/>
            <person name="Williams K.H."/>
            <person name="Banfield J.F."/>
        </authorList>
    </citation>
    <scope>NUCLEOTIDE SEQUENCE [LARGE SCALE GENOMIC DNA]</scope>
</reference>
<dbReference type="InterPro" id="IPR050203">
    <property type="entry name" value="Trp-tRNA_synthetase"/>
</dbReference>
<dbReference type="PRINTS" id="PR01039">
    <property type="entry name" value="TRNASYNTHTRP"/>
</dbReference>
<dbReference type="GO" id="GO:0004830">
    <property type="term" value="F:tryptophan-tRNA ligase activity"/>
    <property type="evidence" value="ECO:0007669"/>
    <property type="project" value="UniProtKB-UniRule"/>
</dbReference>
<accession>A0A0G0N8T7</accession>
<dbReference type="GO" id="GO:0006436">
    <property type="term" value="P:tryptophanyl-tRNA aminoacylation"/>
    <property type="evidence" value="ECO:0007669"/>
    <property type="project" value="UniProtKB-UniRule"/>
</dbReference>
<evidence type="ECO:0000313" key="11">
    <source>
        <dbReference type="Proteomes" id="UP000034246"/>
    </source>
</evidence>
<organism evidence="10 11">
    <name type="scientific">Candidatus Woesebacteria bacterium GW2011_GWA1_39_21</name>
    <dbReference type="NCBI Taxonomy" id="1618550"/>
    <lineage>
        <taxon>Bacteria</taxon>
        <taxon>Candidatus Woeseibacteriota</taxon>
    </lineage>
</organism>
<evidence type="ECO:0000256" key="7">
    <source>
        <dbReference type="ARBA" id="ARBA00023146"/>
    </source>
</evidence>
<dbReference type="Gene3D" id="1.10.240.10">
    <property type="entry name" value="Tyrosyl-Transfer RNA Synthetase"/>
    <property type="match status" value="1"/>
</dbReference>
<evidence type="ECO:0000256" key="6">
    <source>
        <dbReference type="ARBA" id="ARBA00022917"/>
    </source>
</evidence>
<keyword evidence="3 9" id="KW-0436">Ligase</keyword>
<keyword evidence="4 9" id="KW-0547">Nucleotide-binding</keyword>
<dbReference type="Gene3D" id="3.40.50.620">
    <property type="entry name" value="HUPs"/>
    <property type="match status" value="1"/>
</dbReference>
<dbReference type="CDD" id="cd00806">
    <property type="entry name" value="TrpRS_core"/>
    <property type="match status" value="1"/>
</dbReference>
<dbReference type="Proteomes" id="UP000034246">
    <property type="component" value="Unassembled WGS sequence"/>
</dbReference>
<dbReference type="PATRIC" id="fig|1618550.3.peg.147"/>
<comment type="caution">
    <text evidence="10">The sequence shown here is derived from an EMBL/GenBank/DDBJ whole genome shotgun (WGS) entry which is preliminary data.</text>
</comment>
<keyword evidence="7 9" id="KW-0030">Aminoacyl-tRNA synthetase</keyword>
<dbReference type="InterPro" id="IPR002305">
    <property type="entry name" value="aa-tRNA-synth_Ic"/>
</dbReference>
<evidence type="ECO:0000256" key="4">
    <source>
        <dbReference type="ARBA" id="ARBA00022741"/>
    </source>
</evidence>
<evidence type="ECO:0000256" key="8">
    <source>
        <dbReference type="NCBIfam" id="TIGR00233"/>
    </source>
</evidence>
<comment type="similarity">
    <text evidence="1 9">Belongs to the class-I aminoacyl-tRNA synthetase family.</text>
</comment>
<evidence type="ECO:0000313" key="10">
    <source>
        <dbReference type="EMBL" id="KKR11863.1"/>
    </source>
</evidence>
<dbReference type="GO" id="GO:0005524">
    <property type="term" value="F:ATP binding"/>
    <property type="evidence" value="ECO:0007669"/>
    <property type="project" value="UniProtKB-KW"/>
</dbReference>
<dbReference type="Pfam" id="PF00579">
    <property type="entry name" value="tRNA-synt_1b"/>
    <property type="match status" value="1"/>
</dbReference>
<evidence type="ECO:0000256" key="9">
    <source>
        <dbReference type="RuleBase" id="RU363036"/>
    </source>
</evidence>
<protein>
    <recommendedName>
        <fullName evidence="2 8">Tryptophan--tRNA ligase</fullName>
        <ecNumber evidence="2 8">6.1.1.2</ecNumber>
    </recommendedName>
</protein>
<gene>
    <name evidence="10" type="ORF">UT39_C0002G0044</name>
</gene>
<name>A0A0G0N8T7_9BACT</name>
<dbReference type="NCBIfam" id="TIGR00233">
    <property type="entry name" value="trpS"/>
    <property type="match status" value="1"/>
</dbReference>
<dbReference type="PANTHER" id="PTHR43766:SF1">
    <property type="entry name" value="TRYPTOPHAN--TRNA LIGASE, MITOCHONDRIAL"/>
    <property type="match status" value="1"/>
</dbReference>
<evidence type="ECO:0000256" key="5">
    <source>
        <dbReference type="ARBA" id="ARBA00022840"/>
    </source>
</evidence>
<evidence type="ECO:0000256" key="2">
    <source>
        <dbReference type="ARBA" id="ARBA00013161"/>
    </source>
</evidence>
<proteinExistence type="inferred from homology"/>
<dbReference type="SUPFAM" id="SSF52374">
    <property type="entry name" value="Nucleotidylyl transferase"/>
    <property type="match status" value="1"/>
</dbReference>